<name>A0ABS9P9V8_9GAMM</name>
<feature type="region of interest" description="Disordered" evidence="1">
    <location>
        <begin position="133"/>
        <end position="156"/>
    </location>
</feature>
<dbReference type="RefSeq" id="WP_238977672.1">
    <property type="nucleotide sequence ID" value="NZ_JABFUC010000009.1"/>
</dbReference>
<protein>
    <submittedName>
        <fullName evidence="2">Uncharacterized protein</fullName>
    </submittedName>
</protein>
<comment type="caution">
    <text evidence="2">The sequence shown here is derived from an EMBL/GenBank/DDBJ whole genome shotgun (WGS) entry which is preliminary data.</text>
</comment>
<reference evidence="2 3" key="1">
    <citation type="submission" date="2020-05" db="EMBL/GenBank/DDBJ databases">
        <title>Comparative genomic analysis of denitrifying bacteria from Halomonas genus.</title>
        <authorList>
            <person name="Wang L."/>
            <person name="Shao Z."/>
        </authorList>
    </citation>
    <scope>NUCLEOTIDE SEQUENCE [LARGE SCALE GENOMIC DNA]</scope>
    <source>
        <strain evidence="2 3">A4</strain>
    </source>
</reference>
<evidence type="ECO:0000256" key="1">
    <source>
        <dbReference type="SAM" id="MobiDB-lite"/>
    </source>
</evidence>
<organism evidence="2 3">
    <name type="scientific">Billgrantia campisalis</name>
    <dbReference type="NCBI Taxonomy" id="74661"/>
    <lineage>
        <taxon>Bacteria</taxon>
        <taxon>Pseudomonadati</taxon>
        <taxon>Pseudomonadota</taxon>
        <taxon>Gammaproteobacteria</taxon>
        <taxon>Oceanospirillales</taxon>
        <taxon>Halomonadaceae</taxon>
        <taxon>Billgrantia</taxon>
    </lineage>
</organism>
<sequence>MIFKSKWKLGQVMQPERTPESSVTPFLAKSAIARTTESSIPGYYCDEMDMWVVETEIGKVPIISKGAIPQLITKTKVNEEEDDESPFSLQLVTKTEQQIERDDDHPPFFNEVLQLITKTDTVQESDDNFEALREQSVTSKKAEGKGGRRLYRFEMS</sequence>
<evidence type="ECO:0000313" key="2">
    <source>
        <dbReference type="EMBL" id="MCG6658524.1"/>
    </source>
</evidence>
<accession>A0ABS9P9V8</accession>
<dbReference type="Proteomes" id="UP000814385">
    <property type="component" value="Unassembled WGS sequence"/>
</dbReference>
<keyword evidence="3" id="KW-1185">Reference proteome</keyword>
<feature type="compositionally biased region" description="Basic and acidic residues" evidence="1">
    <location>
        <begin position="140"/>
        <end position="156"/>
    </location>
</feature>
<dbReference type="EMBL" id="JABFUC010000009">
    <property type="protein sequence ID" value="MCG6658524.1"/>
    <property type="molecule type" value="Genomic_DNA"/>
</dbReference>
<gene>
    <name evidence="2" type="ORF">HOP52_12250</name>
</gene>
<proteinExistence type="predicted"/>
<evidence type="ECO:0000313" key="3">
    <source>
        <dbReference type="Proteomes" id="UP000814385"/>
    </source>
</evidence>